<accession>A0A0H3CFZ5</accession>
<dbReference type="CDD" id="cd00293">
    <property type="entry name" value="USP-like"/>
    <property type="match status" value="1"/>
</dbReference>
<dbReference type="InterPro" id="IPR006016">
    <property type="entry name" value="UspA"/>
</dbReference>
<dbReference type="Proteomes" id="UP000002363">
    <property type="component" value="Chromosome"/>
</dbReference>
<gene>
    <name evidence="3" type="ordered locus">ECL_00495</name>
</gene>
<protein>
    <submittedName>
        <fullName evidence="3">UspA domain-containing protein</fullName>
    </submittedName>
</protein>
<evidence type="ECO:0000313" key="4">
    <source>
        <dbReference type="Proteomes" id="UP000002363"/>
    </source>
</evidence>
<dbReference type="Gene3D" id="3.40.50.620">
    <property type="entry name" value="HUPs"/>
    <property type="match status" value="1"/>
</dbReference>
<proteinExistence type="inferred from homology"/>
<dbReference type="InterPro" id="IPR014729">
    <property type="entry name" value="Rossmann-like_a/b/a_fold"/>
</dbReference>
<sequence length="139" mass="15970">MITKILIAYDGSESAKEAMDFAFELAHHFNSELYVMAVCHLTEFGGEVEMLDFVSRTQSYFYQRMRNLRKQYPEMKKKPRLHIATGHPAEQILHYADGHGIDHIVVGHRGKKQFSQWLLGSVARQVVDHAPCPVTVTRK</sequence>
<organism evidence="3 4">
    <name type="scientific">Enterobacter cloacae subsp. cloacae (strain ATCC 13047 / DSM 30054 / NBRC 13535 / NCTC 10005 / WDCM 00083 / NCDC 279-56)</name>
    <dbReference type="NCBI Taxonomy" id="716541"/>
    <lineage>
        <taxon>Bacteria</taxon>
        <taxon>Pseudomonadati</taxon>
        <taxon>Pseudomonadota</taxon>
        <taxon>Gammaproteobacteria</taxon>
        <taxon>Enterobacterales</taxon>
        <taxon>Enterobacteriaceae</taxon>
        <taxon>Enterobacter</taxon>
        <taxon>Enterobacter cloacae complex</taxon>
    </lineage>
</organism>
<dbReference type="PANTHER" id="PTHR46268:SF6">
    <property type="entry name" value="UNIVERSAL STRESS PROTEIN UP12"/>
    <property type="match status" value="1"/>
</dbReference>
<feature type="domain" description="UspA" evidence="2">
    <location>
        <begin position="1"/>
        <end position="138"/>
    </location>
</feature>
<dbReference type="PANTHER" id="PTHR46268">
    <property type="entry name" value="STRESS RESPONSE PROTEIN NHAX"/>
    <property type="match status" value="1"/>
</dbReference>
<dbReference type="eggNOG" id="COG0589">
    <property type="taxonomic scope" value="Bacteria"/>
</dbReference>
<dbReference type="HOGENOM" id="CLU_049301_16_2_6"/>
<dbReference type="RefSeq" id="WP_013095222.1">
    <property type="nucleotide sequence ID" value="NC_014121.1"/>
</dbReference>
<evidence type="ECO:0000313" key="3">
    <source>
        <dbReference type="EMBL" id="ADF60061.1"/>
    </source>
</evidence>
<dbReference type="InterPro" id="IPR006015">
    <property type="entry name" value="Universal_stress_UspA"/>
</dbReference>
<reference evidence="3 4" key="1">
    <citation type="journal article" date="2010" name="J. Bacteriol.">
        <title>Complete genome sequence of Enterobacter cloacae subsp. cloacae type strain ATCC 13047.</title>
        <authorList>
            <person name="Ren Y."/>
            <person name="Ren Y."/>
            <person name="Zhou Z."/>
            <person name="Guo X."/>
            <person name="Li Y."/>
            <person name="Feng L."/>
            <person name="Wang L."/>
        </authorList>
    </citation>
    <scope>NUCLEOTIDE SEQUENCE [LARGE SCALE GENOMIC DNA]</scope>
    <source>
        <strain evidence="4">ATCC 13047 / DSM 30054 / NBRC 13535 / NCTC 10005 / WDCM 00083 / NCDC 279-56</strain>
    </source>
</reference>
<dbReference type="STRING" id="716541.ECL_00495"/>
<dbReference type="Pfam" id="PF00582">
    <property type="entry name" value="Usp"/>
    <property type="match status" value="1"/>
</dbReference>
<comment type="similarity">
    <text evidence="1">Belongs to the universal stress protein A family.</text>
</comment>
<dbReference type="PRINTS" id="PR01438">
    <property type="entry name" value="UNVRSLSTRESS"/>
</dbReference>
<name>A0A0H3CFZ5_ENTCC</name>
<dbReference type="EMBL" id="CP001918">
    <property type="protein sequence ID" value="ADF60061.1"/>
    <property type="molecule type" value="Genomic_DNA"/>
</dbReference>
<dbReference type="SUPFAM" id="SSF52402">
    <property type="entry name" value="Adenine nucleotide alpha hydrolases-like"/>
    <property type="match status" value="1"/>
</dbReference>
<dbReference type="EnsemblBacteria" id="ADF60061">
    <property type="protein sequence ID" value="ADF60061"/>
    <property type="gene ID" value="ECL_00495"/>
</dbReference>
<dbReference type="KEGG" id="enc:ECL_00495"/>
<dbReference type="AlphaFoldDB" id="A0A0H3CFZ5"/>
<dbReference type="OrthoDB" id="9792500at2"/>
<evidence type="ECO:0000259" key="2">
    <source>
        <dbReference type="Pfam" id="PF00582"/>
    </source>
</evidence>
<evidence type="ECO:0000256" key="1">
    <source>
        <dbReference type="ARBA" id="ARBA00008791"/>
    </source>
</evidence>
<keyword evidence="4" id="KW-1185">Reference proteome</keyword>